<dbReference type="Pfam" id="PF21787">
    <property type="entry name" value="TNP-like_RNaseH_N"/>
    <property type="match status" value="1"/>
</dbReference>
<sequence>MPLCAFSGCYSGSRRKDLVPDPNVHLHKFPKDNKLRQIWLKQLQKGSNIQSVNFETAVICSLHFMPTDIVDKTLTQISFGYSPKTSRRLKNDAIPMSMNRSPYIRSPEIIYTSENIPKIKTPVGVFSVMNDVNETSLMIKTTTSPKCRRNLFGMEKINENVNNHNVYEDEHYEKLKNDYEKLKSTNNELVQKNLKLETTVRSQQDWMANEKLRFEGQFNVILSDYFSPTQIKMILNPKKKVYKWLPSDIASAITLRSVSPKAYRYLREKKKYPLPGLSTLRNWASTFSVEPGILKNILTLMKVKGEQLTQIQKITVLSFDETYISKRICYDKKNEQIIGPHNSVQCVIIRGLTENWKQPIFFDYDTPMTMELLFQILKCLQEIGFVVVAMVNDMGPTNMRLWKDLGITIEKTSFLHPITCKQIHVFADVRHLLKLARNHFIDKGFVLPNGKYVGKSIIKEIITINDDHDFKFAHKVSERHISLEGPTRMNVKLAAQVFSNTVSKAIAFLGEKGLLKTNNWKDASEMIDLFNKWFDLCNTQHKYDKVSKGFGLDFENQEQLVNTMTTFIQNMRIHDKKTLLPFQKGIIISNTSLLNLFNDLKEIGISYILTRKLNQDIIENMYSYLKGMAGSASNNITALDFKYCLRWYILGKHSDFVFTSNTNTETVLEDNFFEDNECLTSQIIKDSDILNNEECHKTKEAILYSKNSSANVSVQEETFDLLKDFELEMNTVDAFDSIELECVEYVAGYVAGRFYEKYPQLISTKEENTMCWTNFLSRGCLKIPSQMLLEGMKLLATCFTKQHGKNVSKIPGVMRTITDIMKKQLTDYKLDIPEEVLSCMVRTRTFIRINNMNKSILYNSSLQRPNKKLKKFTS</sequence>
<dbReference type="PANTHER" id="PTHR46600">
    <property type="entry name" value="THAP DOMAIN-CONTAINING"/>
    <property type="match status" value="1"/>
</dbReference>
<dbReference type="InterPro" id="IPR048366">
    <property type="entry name" value="TNP-like_GBD"/>
</dbReference>
<dbReference type="AlphaFoldDB" id="A0AAV0WQL2"/>
<evidence type="ECO:0000256" key="2">
    <source>
        <dbReference type="ARBA" id="ARBA00022771"/>
    </source>
</evidence>
<evidence type="ECO:0000256" key="5">
    <source>
        <dbReference type="PROSITE-ProRule" id="PRU00309"/>
    </source>
</evidence>
<dbReference type="GO" id="GO:0043565">
    <property type="term" value="F:sequence-specific DNA binding"/>
    <property type="evidence" value="ECO:0007669"/>
    <property type="project" value="InterPro"/>
</dbReference>
<dbReference type="Proteomes" id="UP001160148">
    <property type="component" value="Unassembled WGS sequence"/>
</dbReference>
<dbReference type="InterPro" id="IPR021896">
    <property type="entry name" value="THAP9-like_HTH"/>
</dbReference>
<proteinExistence type="predicted"/>
<keyword evidence="3" id="KW-0862">Zinc</keyword>
<evidence type="ECO:0000313" key="9">
    <source>
        <dbReference type="Proteomes" id="UP001160148"/>
    </source>
</evidence>
<gene>
    <name evidence="8" type="ORF">MEUPH1_LOCUS13656</name>
</gene>
<keyword evidence="1" id="KW-0479">Metal-binding</keyword>
<keyword evidence="2 5" id="KW-0863">Zinc-finger</keyword>
<accession>A0AAV0WQL2</accession>
<name>A0AAV0WQL2_9HEMI</name>
<dbReference type="PANTHER" id="PTHR46600:SF11">
    <property type="entry name" value="THAP DOMAIN-CONTAINING PROTEIN 10"/>
    <property type="match status" value="1"/>
</dbReference>
<feature type="coiled-coil region" evidence="6">
    <location>
        <begin position="172"/>
        <end position="199"/>
    </location>
</feature>
<evidence type="ECO:0000256" key="6">
    <source>
        <dbReference type="SAM" id="Coils"/>
    </source>
</evidence>
<dbReference type="Gene3D" id="6.20.210.20">
    <property type="entry name" value="THAP domain"/>
    <property type="match status" value="1"/>
</dbReference>
<dbReference type="InterPro" id="IPR006612">
    <property type="entry name" value="THAP_Znf"/>
</dbReference>
<dbReference type="EMBL" id="CARXXK010000002">
    <property type="protein sequence ID" value="CAI6358103.1"/>
    <property type="molecule type" value="Genomic_DNA"/>
</dbReference>
<comment type="caution">
    <text evidence="8">The sequence shown here is derived from an EMBL/GenBank/DDBJ whole genome shotgun (WGS) entry which is preliminary data.</text>
</comment>
<dbReference type="InterPro" id="IPR038441">
    <property type="entry name" value="THAP_Znf_sf"/>
</dbReference>
<reference evidence="8 9" key="1">
    <citation type="submission" date="2023-01" db="EMBL/GenBank/DDBJ databases">
        <authorList>
            <person name="Whitehead M."/>
        </authorList>
    </citation>
    <scope>NUCLEOTIDE SEQUENCE [LARGE SCALE GENOMIC DNA]</scope>
</reference>
<organism evidence="8 9">
    <name type="scientific">Macrosiphum euphorbiae</name>
    <name type="common">potato aphid</name>
    <dbReference type="NCBI Taxonomy" id="13131"/>
    <lineage>
        <taxon>Eukaryota</taxon>
        <taxon>Metazoa</taxon>
        <taxon>Ecdysozoa</taxon>
        <taxon>Arthropoda</taxon>
        <taxon>Hexapoda</taxon>
        <taxon>Insecta</taxon>
        <taxon>Pterygota</taxon>
        <taxon>Neoptera</taxon>
        <taxon>Paraneoptera</taxon>
        <taxon>Hemiptera</taxon>
        <taxon>Sternorrhyncha</taxon>
        <taxon>Aphidomorpha</taxon>
        <taxon>Aphidoidea</taxon>
        <taxon>Aphididae</taxon>
        <taxon>Macrosiphini</taxon>
        <taxon>Macrosiphum</taxon>
    </lineage>
</organism>
<dbReference type="PROSITE" id="PS50950">
    <property type="entry name" value="ZF_THAP"/>
    <property type="match status" value="1"/>
</dbReference>
<evidence type="ECO:0000313" key="8">
    <source>
        <dbReference type="EMBL" id="CAI6358103.1"/>
    </source>
</evidence>
<dbReference type="InterPro" id="IPR048365">
    <property type="entry name" value="TNP-like_RNaseH_N"/>
</dbReference>
<keyword evidence="9" id="KW-1185">Reference proteome</keyword>
<evidence type="ECO:0000256" key="3">
    <source>
        <dbReference type="ARBA" id="ARBA00022833"/>
    </source>
</evidence>
<protein>
    <recommendedName>
        <fullName evidence="7">THAP-type domain-containing protein</fullName>
    </recommendedName>
</protein>
<feature type="domain" description="THAP-type" evidence="7">
    <location>
        <begin position="1"/>
        <end position="98"/>
    </location>
</feature>
<dbReference type="Pfam" id="PF12017">
    <property type="entry name" value="Tnp_P_element"/>
    <property type="match status" value="1"/>
</dbReference>
<dbReference type="SMART" id="SM00980">
    <property type="entry name" value="THAP"/>
    <property type="match status" value="1"/>
</dbReference>
<evidence type="ECO:0000256" key="1">
    <source>
        <dbReference type="ARBA" id="ARBA00022723"/>
    </source>
</evidence>
<dbReference type="SMART" id="SM00692">
    <property type="entry name" value="DM3"/>
    <property type="match status" value="1"/>
</dbReference>
<dbReference type="InterPro" id="IPR026516">
    <property type="entry name" value="THAP1/10"/>
</dbReference>
<keyword evidence="6" id="KW-0175">Coiled coil</keyword>
<dbReference type="Pfam" id="PF05485">
    <property type="entry name" value="THAP"/>
    <property type="match status" value="1"/>
</dbReference>
<dbReference type="GO" id="GO:0008270">
    <property type="term" value="F:zinc ion binding"/>
    <property type="evidence" value="ECO:0007669"/>
    <property type="project" value="UniProtKB-KW"/>
</dbReference>
<dbReference type="Pfam" id="PF21788">
    <property type="entry name" value="TNP-like_GBD"/>
    <property type="match status" value="1"/>
</dbReference>
<evidence type="ECO:0000259" key="7">
    <source>
        <dbReference type="PROSITE" id="PS50950"/>
    </source>
</evidence>
<evidence type="ECO:0000256" key="4">
    <source>
        <dbReference type="ARBA" id="ARBA00023125"/>
    </source>
</evidence>
<dbReference type="SUPFAM" id="SSF57716">
    <property type="entry name" value="Glucocorticoid receptor-like (DNA-binding domain)"/>
    <property type="match status" value="1"/>
</dbReference>
<keyword evidence="4 5" id="KW-0238">DNA-binding</keyword>